<evidence type="ECO:0000313" key="1">
    <source>
        <dbReference type="EMBL" id="KAK7485321.1"/>
    </source>
</evidence>
<dbReference type="EMBL" id="JACVVK020000196">
    <property type="protein sequence ID" value="KAK7485321.1"/>
    <property type="molecule type" value="Genomic_DNA"/>
</dbReference>
<reference evidence="1 2" key="1">
    <citation type="journal article" date="2023" name="Sci. Data">
        <title>Genome assembly of the Korean intertidal mud-creeper Batillaria attramentaria.</title>
        <authorList>
            <person name="Patra A.K."/>
            <person name="Ho P.T."/>
            <person name="Jun S."/>
            <person name="Lee S.J."/>
            <person name="Kim Y."/>
            <person name="Won Y.J."/>
        </authorList>
    </citation>
    <scope>NUCLEOTIDE SEQUENCE [LARGE SCALE GENOMIC DNA]</scope>
    <source>
        <strain evidence="1">Wonlab-2016</strain>
    </source>
</reference>
<organism evidence="1 2">
    <name type="scientific">Batillaria attramentaria</name>
    <dbReference type="NCBI Taxonomy" id="370345"/>
    <lineage>
        <taxon>Eukaryota</taxon>
        <taxon>Metazoa</taxon>
        <taxon>Spiralia</taxon>
        <taxon>Lophotrochozoa</taxon>
        <taxon>Mollusca</taxon>
        <taxon>Gastropoda</taxon>
        <taxon>Caenogastropoda</taxon>
        <taxon>Sorbeoconcha</taxon>
        <taxon>Cerithioidea</taxon>
        <taxon>Batillariidae</taxon>
        <taxon>Batillaria</taxon>
    </lineage>
</organism>
<comment type="caution">
    <text evidence="1">The sequence shown here is derived from an EMBL/GenBank/DDBJ whole genome shotgun (WGS) entry which is preliminary data.</text>
</comment>
<keyword evidence="2" id="KW-1185">Reference proteome</keyword>
<dbReference type="AlphaFoldDB" id="A0ABD0KDU0"/>
<sequence length="182" mass="20502">MLGVKTRGFIAGGDHSHQLYVLESNLTPLICERGSCNYGVWVWMLRVQCKVVCIVCTFRDERRGILLSNSLGKEISTEHNGHTIIFHSIYVVRFGYGSWPRVSVSDVTRSQDACHCQFLLSPFQTEWAIFQSSDRVCPQCEPFLLLGLISGVRNDRVKSHNDTDSLVRLCRLLTPCLNGLPG</sequence>
<accession>A0ABD0KDU0</accession>
<name>A0ABD0KDU0_9CAEN</name>
<gene>
    <name evidence="1" type="ORF">BaRGS_00023420</name>
</gene>
<dbReference type="Proteomes" id="UP001519460">
    <property type="component" value="Unassembled WGS sequence"/>
</dbReference>
<proteinExistence type="predicted"/>
<evidence type="ECO:0000313" key="2">
    <source>
        <dbReference type="Proteomes" id="UP001519460"/>
    </source>
</evidence>
<protein>
    <submittedName>
        <fullName evidence="1">Uncharacterized protein</fullName>
    </submittedName>
</protein>